<evidence type="ECO:0000256" key="1">
    <source>
        <dbReference type="ARBA" id="ARBA00022801"/>
    </source>
</evidence>
<feature type="compositionally biased region" description="Polar residues" evidence="3">
    <location>
        <begin position="1"/>
        <end position="10"/>
    </location>
</feature>
<proteinExistence type="predicted"/>
<dbReference type="Pfam" id="PF01764">
    <property type="entry name" value="Lipase_3"/>
    <property type="match status" value="1"/>
</dbReference>
<dbReference type="InterPro" id="IPR033556">
    <property type="entry name" value="PLA"/>
</dbReference>
<dbReference type="Proteomes" id="UP001516023">
    <property type="component" value="Unassembled WGS sequence"/>
</dbReference>
<evidence type="ECO:0000256" key="2">
    <source>
        <dbReference type="ARBA" id="ARBA00023098"/>
    </source>
</evidence>
<dbReference type="PANTHER" id="PTHR31828">
    <property type="entry name" value="PHOSPHOLIPASE A1-IIGAMMA"/>
    <property type="match status" value="1"/>
</dbReference>
<name>A0ABD3QMX2_9STRA</name>
<dbReference type="InterPro" id="IPR002921">
    <property type="entry name" value="Fungal_lipase-type"/>
</dbReference>
<dbReference type="InterPro" id="IPR029058">
    <property type="entry name" value="AB_hydrolase_fold"/>
</dbReference>
<dbReference type="GO" id="GO:0016787">
    <property type="term" value="F:hydrolase activity"/>
    <property type="evidence" value="ECO:0007669"/>
    <property type="project" value="UniProtKB-KW"/>
</dbReference>
<feature type="region of interest" description="Disordered" evidence="3">
    <location>
        <begin position="1"/>
        <end position="38"/>
    </location>
</feature>
<keyword evidence="6" id="KW-1185">Reference proteome</keyword>
<keyword evidence="2" id="KW-0443">Lipid metabolism</keyword>
<organism evidence="5 6">
    <name type="scientific">Cyclotella cryptica</name>
    <dbReference type="NCBI Taxonomy" id="29204"/>
    <lineage>
        <taxon>Eukaryota</taxon>
        <taxon>Sar</taxon>
        <taxon>Stramenopiles</taxon>
        <taxon>Ochrophyta</taxon>
        <taxon>Bacillariophyta</taxon>
        <taxon>Coscinodiscophyceae</taxon>
        <taxon>Thalassiosirophycidae</taxon>
        <taxon>Stephanodiscales</taxon>
        <taxon>Stephanodiscaceae</taxon>
        <taxon>Cyclotella</taxon>
    </lineage>
</organism>
<evidence type="ECO:0000256" key="3">
    <source>
        <dbReference type="SAM" id="MobiDB-lite"/>
    </source>
</evidence>
<evidence type="ECO:0000313" key="6">
    <source>
        <dbReference type="Proteomes" id="UP001516023"/>
    </source>
</evidence>
<reference evidence="5 6" key="1">
    <citation type="journal article" date="2020" name="G3 (Bethesda)">
        <title>Improved Reference Genome for Cyclotella cryptica CCMP332, a Model for Cell Wall Morphogenesis, Salinity Adaptation, and Lipid Production in Diatoms (Bacillariophyta).</title>
        <authorList>
            <person name="Roberts W.R."/>
            <person name="Downey K.M."/>
            <person name="Ruck E.C."/>
            <person name="Traller J.C."/>
            <person name="Alverson A.J."/>
        </authorList>
    </citation>
    <scope>NUCLEOTIDE SEQUENCE [LARGE SCALE GENOMIC DNA]</scope>
    <source>
        <strain evidence="5 6">CCMP332</strain>
    </source>
</reference>
<dbReference type="SUPFAM" id="SSF53474">
    <property type="entry name" value="alpha/beta-Hydrolases"/>
    <property type="match status" value="1"/>
</dbReference>
<feature type="region of interest" description="Disordered" evidence="3">
    <location>
        <begin position="219"/>
        <end position="245"/>
    </location>
</feature>
<evidence type="ECO:0000313" key="5">
    <source>
        <dbReference type="EMBL" id="KAL3801529.1"/>
    </source>
</evidence>
<protein>
    <recommendedName>
        <fullName evidence="4">Fungal lipase-type domain-containing protein</fullName>
    </recommendedName>
</protein>
<dbReference type="Gene3D" id="3.40.50.1820">
    <property type="entry name" value="alpha/beta hydrolase"/>
    <property type="match status" value="1"/>
</dbReference>
<dbReference type="EMBL" id="JABMIG020000026">
    <property type="protein sequence ID" value="KAL3801529.1"/>
    <property type="molecule type" value="Genomic_DNA"/>
</dbReference>
<dbReference type="PANTHER" id="PTHR31828:SF1">
    <property type="entry name" value="PHOSPHOLIPASE A1-IIGAMMA"/>
    <property type="match status" value="1"/>
</dbReference>
<keyword evidence="1" id="KW-0378">Hydrolase</keyword>
<feature type="domain" description="Fungal lipase-type" evidence="4">
    <location>
        <begin position="457"/>
        <end position="589"/>
    </location>
</feature>
<evidence type="ECO:0000259" key="4">
    <source>
        <dbReference type="Pfam" id="PF01764"/>
    </source>
</evidence>
<accession>A0ABD3QMX2</accession>
<sequence length="724" mass="79725">MSSSLPSASNPPVAAIHVPPPSRLHQRTVSRQVHTAPRSMMHHKWTMSESYEESQNGAVGTTTPLRNHLRRNLFSSEKPASMDNNNRTPLRSSNEVTKTPQRNMHRAMPKRSNSGEYCGLTAEITRELQQRSAKKTPRTITNRCADGDVPEAGVTFVGVMSSGHGMQTPPRVMRKQQGFQDDIFRMPKKNDELTLVPTISASSSDDVSPKEVYHQLPPVQEQTEEHQGQAPPPSSKKKRGITTPIRIPKKKIFSSAKKIKKCLTPPREGFGSHLKSLSSRRKLDANEFGGLNQFELGDATSSPGSTLSTALPGVDDFKIHSTEYDPFDFQCEIPPKREVATHAKICNVVDSYTAIHLNFNFAMLAGLTRNTLEKEYERTSDDKPMIAGSCHRDVVKGLLECEDDLVVEGFFREYVGDNQRSDAAAGVAKATTAASSGKDDRVEVIIFSSEKLRQIIVCYRGSTASQAKPLKMNYFGKEGSSLLHQDQQVRTLSAFRDAYFGTPMEETVFALLANLATRKPFFDVVMTGHSFGAALATIGAMRYATAHPMMRVSCHVFGCPRIGGEDWRQLVHSVANLKVFRVENASDPYVLLPSGSEWVQVGHAISVVDTGSCAGELTSGVAATNTGNGSSSKNTVQFTARRFDRDRIVSNSGMFDLIKCPKGLNLPRNITGIQGITTQGKVDHEMKCYADKIINSGDRWFTDFTGMEGNGVISFADNERRLLS</sequence>
<gene>
    <name evidence="5" type="ORF">HJC23_000967</name>
</gene>
<feature type="compositionally biased region" description="Polar residues" evidence="3">
    <location>
        <begin position="82"/>
        <end position="102"/>
    </location>
</feature>
<dbReference type="AlphaFoldDB" id="A0ABD3QMX2"/>
<comment type="caution">
    <text evidence="5">The sequence shown here is derived from an EMBL/GenBank/DDBJ whole genome shotgun (WGS) entry which is preliminary data.</text>
</comment>
<feature type="region of interest" description="Disordered" evidence="3">
    <location>
        <begin position="73"/>
        <end position="116"/>
    </location>
</feature>
<dbReference type="GO" id="GO:0006629">
    <property type="term" value="P:lipid metabolic process"/>
    <property type="evidence" value="ECO:0007669"/>
    <property type="project" value="UniProtKB-KW"/>
</dbReference>